<dbReference type="InterPro" id="IPR007402">
    <property type="entry name" value="DUF455"/>
</dbReference>
<dbReference type="PANTHER" id="PTHR42782:SF4">
    <property type="entry name" value="DUF455 DOMAIN-CONTAINING PROTEIN"/>
    <property type="match status" value="1"/>
</dbReference>
<dbReference type="Pfam" id="PF04305">
    <property type="entry name" value="DUF455"/>
    <property type="match status" value="1"/>
</dbReference>
<proteinExistence type="predicted"/>
<dbReference type="KEGG" id="mag:amb2685"/>
<evidence type="ECO:0000313" key="3">
    <source>
        <dbReference type="Proteomes" id="UP000007058"/>
    </source>
</evidence>
<dbReference type="CDD" id="cd00657">
    <property type="entry name" value="Ferritin_like"/>
    <property type="match status" value="1"/>
</dbReference>
<organism evidence="2 3">
    <name type="scientific">Paramagnetospirillum magneticum (strain ATCC 700264 / AMB-1)</name>
    <name type="common">Magnetospirillum magneticum</name>
    <dbReference type="NCBI Taxonomy" id="342108"/>
    <lineage>
        <taxon>Bacteria</taxon>
        <taxon>Pseudomonadati</taxon>
        <taxon>Pseudomonadota</taxon>
        <taxon>Alphaproteobacteria</taxon>
        <taxon>Rhodospirillales</taxon>
        <taxon>Magnetospirillaceae</taxon>
        <taxon>Paramagnetospirillum</taxon>
    </lineage>
</organism>
<dbReference type="HOGENOM" id="CLU_035354_0_1_5"/>
<keyword evidence="3" id="KW-1185">Reference proteome</keyword>
<feature type="region of interest" description="Disordered" evidence="1">
    <location>
        <begin position="107"/>
        <end position="133"/>
    </location>
</feature>
<dbReference type="SUPFAM" id="SSF47240">
    <property type="entry name" value="Ferritin-like"/>
    <property type="match status" value="1"/>
</dbReference>
<dbReference type="AlphaFoldDB" id="Q2W3T6"/>
<dbReference type="PANTHER" id="PTHR42782">
    <property type="entry name" value="SI:CH73-314G15.3"/>
    <property type="match status" value="1"/>
</dbReference>
<evidence type="ECO:0008006" key="4">
    <source>
        <dbReference type="Google" id="ProtNLM"/>
    </source>
</evidence>
<evidence type="ECO:0000256" key="1">
    <source>
        <dbReference type="SAM" id="MobiDB-lite"/>
    </source>
</evidence>
<sequence>MAQGQGDRPCRGGVEGGQGALRRFNSGRRPNPLGAMPQTPFSFQKSGEVWRRKPPAGVRGGSPAWMSHLMITLSDAACAVLAAAEPAEKCRLTRLFSADWRDGRITEVGNTLPPARPARPLRPQLLPPRDMPRRSYGGDRGRIGLIHALAHIELNAIDLGWDIIARFAHEDLPRDFASDWVQVALDEVEHFEMLERLLASLGAAYGDLPAHDGLWQAAEKTADDILARLVVVPMTLEARGCDTTPATMDKLARNGDTLTPPALDVIYHDEIRHVAAGVRWFTFVAQKRGLDPKATYQSHMRERYPAGLKPPFNHEARAEAAFPRDWYEEMARE</sequence>
<dbReference type="STRING" id="342108.amb2685"/>
<evidence type="ECO:0000313" key="2">
    <source>
        <dbReference type="EMBL" id="BAE51489.1"/>
    </source>
</evidence>
<accession>Q2W3T6</accession>
<name>Q2W3T6_PARM1</name>
<dbReference type="Proteomes" id="UP000007058">
    <property type="component" value="Chromosome"/>
</dbReference>
<protein>
    <recommendedName>
        <fullName evidence="4">Rhamnosyltransferase</fullName>
    </recommendedName>
</protein>
<dbReference type="EMBL" id="AP007255">
    <property type="protein sequence ID" value="BAE51489.1"/>
    <property type="molecule type" value="Genomic_DNA"/>
</dbReference>
<feature type="region of interest" description="Disordered" evidence="1">
    <location>
        <begin position="1"/>
        <end position="41"/>
    </location>
</feature>
<dbReference type="InterPro" id="IPR009078">
    <property type="entry name" value="Ferritin-like_SF"/>
</dbReference>
<gene>
    <name evidence="2" type="ordered locus">amb2685</name>
</gene>
<reference evidence="2 3" key="1">
    <citation type="journal article" date="2005" name="DNA Res.">
        <title>Complete genome sequence of the facultative anaerobic magnetotactic bacterium Magnetospirillum sp. strain AMB-1.</title>
        <authorList>
            <person name="Matsunaga T."/>
            <person name="Okamura Y."/>
            <person name="Fukuda Y."/>
            <person name="Wahyudi A.T."/>
            <person name="Murase Y."/>
            <person name="Takeyama H."/>
        </authorList>
    </citation>
    <scope>NUCLEOTIDE SEQUENCE [LARGE SCALE GENOMIC DNA]</scope>
    <source>
        <strain evidence="3">ATCC 700264 / AMB-1</strain>
    </source>
</reference>